<proteinExistence type="predicted"/>
<comment type="caution">
    <text evidence="4">The sequence shown here is derived from an EMBL/GenBank/DDBJ whole genome shotgun (WGS) entry which is preliminary data.</text>
</comment>
<dbReference type="GeneID" id="58718356"/>
<keyword evidence="5" id="KW-1185">Reference proteome</keyword>
<feature type="repeat" description="TPR" evidence="3">
    <location>
        <begin position="18"/>
        <end position="51"/>
    </location>
</feature>
<dbReference type="SUPFAM" id="SSF48452">
    <property type="entry name" value="TPR-like"/>
    <property type="match status" value="2"/>
</dbReference>
<dbReference type="PANTHER" id="PTHR45586">
    <property type="entry name" value="TPR REPEAT-CONTAINING PROTEIN PA4667"/>
    <property type="match status" value="1"/>
</dbReference>
<accession>A0A099VZD8</accession>
<dbReference type="Proteomes" id="UP000029844">
    <property type="component" value="Unassembled WGS sequence"/>
</dbReference>
<keyword evidence="1" id="KW-0677">Repeat</keyword>
<evidence type="ECO:0008006" key="6">
    <source>
        <dbReference type="Google" id="ProtNLM"/>
    </source>
</evidence>
<sequence length="494" mass="57629">MKNSKQEGNKIYPFRPNGEFYFQRGIEAFRNQEMPEALRYLERAAFFEPDEPVIMCQLAICYTELGQFDKSNQILRRVLDEADDIHYCYYFMANNYAYMKDFKSALQHANKYLAVVAEGEYVEEAKDLIQLIMEEAPLASFGVSDISDMEKDFFAFKENVEELISEDKLAEANQFLVAKIETEPTFWQAYVELAGIRFKEERFPEGLAILEDLLDRDPGNLLALCELYLYAYYQAEWEQADKIFKEIRSIEPFMSFQREKLARICAMAGDYKRADQLFFKVNQLEIMDRYAYYYYRAETAYFLERMDEAEAFWEQFQQIDGESLAFPWDAPELLANDEFAVLAKLKSRDTAKHLLGVYLMTISDKQPALIMFNDYFDMTGWDFFAHLIFSEFEFLPDSLDAANCNGVVAILGRMEELGFPATVETTKLYVEAFDFMQLAIDRKYDLRTKNLDGLAAAMLYRHKFGTQKQIAGLFGLSVATLRKFLQELDVVLSR</sequence>
<dbReference type="Gene3D" id="1.25.40.10">
    <property type="entry name" value="Tetratricopeptide repeat domain"/>
    <property type="match status" value="2"/>
</dbReference>
<keyword evidence="2 3" id="KW-0802">TPR repeat</keyword>
<dbReference type="RefSeq" id="WP_159106435.1">
    <property type="nucleotide sequence ID" value="NZ_CBCSHQ010000003.1"/>
</dbReference>
<dbReference type="OrthoDB" id="600613at2"/>
<evidence type="ECO:0000256" key="1">
    <source>
        <dbReference type="ARBA" id="ARBA00022737"/>
    </source>
</evidence>
<organism evidence="4 5">
    <name type="scientific">Listeria booriae</name>
    <dbReference type="NCBI Taxonomy" id="1552123"/>
    <lineage>
        <taxon>Bacteria</taxon>
        <taxon>Bacillati</taxon>
        <taxon>Bacillota</taxon>
        <taxon>Bacilli</taxon>
        <taxon>Bacillales</taxon>
        <taxon>Listeriaceae</taxon>
        <taxon>Listeria</taxon>
    </lineage>
</organism>
<dbReference type="AlphaFoldDB" id="A0A099VZD8"/>
<dbReference type="SMART" id="SM00028">
    <property type="entry name" value="TPR"/>
    <property type="match status" value="5"/>
</dbReference>
<dbReference type="STRING" id="1552123.EP57_13495"/>
<dbReference type="PROSITE" id="PS50005">
    <property type="entry name" value="TPR"/>
    <property type="match status" value="1"/>
</dbReference>
<name>A0A099VZD8_9LIST</name>
<dbReference type="Pfam" id="PF14559">
    <property type="entry name" value="TPR_19"/>
    <property type="match status" value="1"/>
</dbReference>
<evidence type="ECO:0000256" key="3">
    <source>
        <dbReference type="PROSITE-ProRule" id="PRU00339"/>
    </source>
</evidence>
<protein>
    <recommendedName>
        <fullName evidence="6">TPR domain protein</fullName>
    </recommendedName>
</protein>
<evidence type="ECO:0000313" key="5">
    <source>
        <dbReference type="Proteomes" id="UP000029844"/>
    </source>
</evidence>
<gene>
    <name evidence="4" type="ORF">EP57_13495</name>
</gene>
<dbReference type="eggNOG" id="COG0457">
    <property type="taxonomic scope" value="Bacteria"/>
</dbReference>
<reference evidence="4 5" key="1">
    <citation type="submission" date="2014-05" db="EMBL/GenBank/DDBJ databases">
        <title>Novel Listeriaceae from food processing environments.</title>
        <authorList>
            <person name="den Bakker H.C."/>
        </authorList>
    </citation>
    <scope>NUCLEOTIDE SEQUENCE [LARGE SCALE GENOMIC DNA]</scope>
    <source>
        <strain evidence="4 5">FSL A5-0281</strain>
    </source>
</reference>
<dbReference type="EMBL" id="JNFA01000028">
    <property type="protein sequence ID" value="KGL38944.1"/>
    <property type="molecule type" value="Genomic_DNA"/>
</dbReference>
<dbReference type="PANTHER" id="PTHR45586:SF1">
    <property type="entry name" value="LIPOPOLYSACCHARIDE ASSEMBLY PROTEIN B"/>
    <property type="match status" value="1"/>
</dbReference>
<dbReference type="InterPro" id="IPR011990">
    <property type="entry name" value="TPR-like_helical_dom_sf"/>
</dbReference>
<evidence type="ECO:0000313" key="4">
    <source>
        <dbReference type="EMBL" id="KGL38944.1"/>
    </source>
</evidence>
<dbReference type="InterPro" id="IPR019734">
    <property type="entry name" value="TPR_rpt"/>
</dbReference>
<dbReference type="InterPro" id="IPR051012">
    <property type="entry name" value="CellSynth/LPSAsmb/PSIAsmb"/>
</dbReference>
<evidence type="ECO:0000256" key="2">
    <source>
        <dbReference type="ARBA" id="ARBA00022803"/>
    </source>
</evidence>